<evidence type="ECO:0000259" key="3">
    <source>
        <dbReference type="Pfam" id="PF02517"/>
    </source>
</evidence>
<sequence length="260" mass="28075">MVQNLFKSIGVLLLGTFILIASQLSAGLIAETTHIPFINEIGNAIITFVVVVLLAKYLFKSNLGLNYTGVKWWWFIVAVSLPWLLNIAMVVVLKGSITVITAPMTIIAALIASLVAGFAEEVLFRGLMYTSIRSYFGQTLAILLPSVTFAAVHLLNGQLDTPSIILLLISGTAVGILFSAIRVVTGNIWTGVVVHAVWDFFVASKVFDSSLFAIKSSSSLKDNMLISGGGFGIEASMIAVLLYLVAAAIIFYVYNNQRHD</sequence>
<evidence type="ECO:0000313" key="4">
    <source>
        <dbReference type="EMBL" id="MDF9300629.1"/>
    </source>
</evidence>
<proteinExistence type="inferred from homology"/>
<feature type="transmembrane region" description="Helical" evidence="2">
    <location>
        <begin position="135"/>
        <end position="155"/>
    </location>
</feature>
<dbReference type="Pfam" id="PF02517">
    <property type="entry name" value="Rce1-like"/>
    <property type="match status" value="1"/>
</dbReference>
<feature type="transmembrane region" description="Helical" evidence="2">
    <location>
        <begin position="188"/>
        <end position="207"/>
    </location>
</feature>
<organism evidence="4 5">
    <name type="scientific">Weissella fermenti</name>
    <dbReference type="NCBI Taxonomy" id="2987699"/>
    <lineage>
        <taxon>Bacteria</taxon>
        <taxon>Bacillati</taxon>
        <taxon>Bacillota</taxon>
        <taxon>Bacilli</taxon>
        <taxon>Lactobacillales</taxon>
        <taxon>Lactobacillaceae</taxon>
        <taxon>Weissella</taxon>
    </lineage>
</organism>
<feature type="domain" description="CAAX prenyl protease 2/Lysostaphin resistance protein A-like" evidence="3">
    <location>
        <begin position="104"/>
        <end position="201"/>
    </location>
</feature>
<reference evidence="4" key="1">
    <citation type="submission" date="2023-03" db="EMBL/GenBank/DDBJ databases">
        <title>Comparative genomics of Weissella fermenti BK2, and weissella type species.</title>
        <authorList>
            <person name="Lee J.K."/>
            <person name="Baek J.H."/>
            <person name="Kim J.M."/>
            <person name="Choi D.G."/>
            <person name="Jeon C.O."/>
        </authorList>
    </citation>
    <scope>NUCLEOTIDE SEQUENCE</scope>
    <source>
        <strain evidence="4">BK2</strain>
    </source>
</reference>
<dbReference type="Proteomes" id="UP001146336">
    <property type="component" value="Unassembled WGS sequence"/>
</dbReference>
<comment type="similarity">
    <text evidence="1">Belongs to the UPF0177 family.</text>
</comment>
<protein>
    <submittedName>
        <fullName evidence="4">CPBP family intramembrane metalloprotease</fullName>
    </submittedName>
</protein>
<feature type="transmembrane region" description="Helical" evidence="2">
    <location>
        <begin position="227"/>
        <end position="254"/>
    </location>
</feature>
<dbReference type="InterPro" id="IPR003675">
    <property type="entry name" value="Rce1/LyrA-like_dom"/>
</dbReference>
<gene>
    <name evidence="4" type="ORF">OIT47_010150</name>
</gene>
<keyword evidence="4" id="KW-0482">Metalloprotease</keyword>
<keyword evidence="2" id="KW-0472">Membrane</keyword>
<feature type="transmembrane region" description="Helical" evidence="2">
    <location>
        <begin position="99"/>
        <end position="123"/>
    </location>
</feature>
<keyword evidence="2" id="KW-0812">Transmembrane</keyword>
<keyword evidence="5" id="KW-1185">Reference proteome</keyword>
<feature type="transmembrane region" description="Helical" evidence="2">
    <location>
        <begin position="71"/>
        <end position="93"/>
    </location>
</feature>
<comment type="caution">
    <text evidence="4">The sequence shown here is derived from an EMBL/GenBank/DDBJ whole genome shotgun (WGS) entry which is preliminary data.</text>
</comment>
<name>A0ABT6D526_9LACO</name>
<feature type="transmembrane region" description="Helical" evidence="2">
    <location>
        <begin position="161"/>
        <end position="181"/>
    </location>
</feature>
<evidence type="ECO:0000256" key="2">
    <source>
        <dbReference type="SAM" id="Phobius"/>
    </source>
</evidence>
<accession>A0ABT6D526</accession>
<evidence type="ECO:0000256" key="1">
    <source>
        <dbReference type="ARBA" id="ARBA00009067"/>
    </source>
</evidence>
<keyword evidence="4" id="KW-0378">Hydrolase</keyword>
<evidence type="ECO:0000313" key="5">
    <source>
        <dbReference type="Proteomes" id="UP001146336"/>
    </source>
</evidence>
<dbReference type="PANTHER" id="PTHR39430:SF1">
    <property type="entry name" value="PROTEASE"/>
    <property type="match status" value="1"/>
</dbReference>
<keyword evidence="4" id="KW-0645">Protease</keyword>
<feature type="transmembrane region" description="Helical" evidence="2">
    <location>
        <begin position="41"/>
        <end position="59"/>
    </location>
</feature>
<dbReference type="RefSeq" id="WP_199404657.1">
    <property type="nucleotide sequence ID" value="NZ_JAOZFC020000003.1"/>
</dbReference>
<dbReference type="GO" id="GO:0008237">
    <property type="term" value="F:metallopeptidase activity"/>
    <property type="evidence" value="ECO:0007669"/>
    <property type="project" value="UniProtKB-KW"/>
</dbReference>
<dbReference type="EMBL" id="JAOZFC020000003">
    <property type="protein sequence ID" value="MDF9300629.1"/>
    <property type="molecule type" value="Genomic_DNA"/>
</dbReference>
<keyword evidence="2" id="KW-1133">Transmembrane helix</keyword>
<dbReference type="PANTHER" id="PTHR39430">
    <property type="entry name" value="MEMBRANE-ASSOCIATED PROTEASE-RELATED"/>
    <property type="match status" value="1"/>
</dbReference>